<keyword evidence="7" id="KW-0175">Coiled coil</keyword>
<feature type="repeat" description="TPR" evidence="10">
    <location>
        <begin position="308"/>
        <end position="341"/>
    </location>
</feature>
<protein>
    <submittedName>
        <fullName evidence="12">Tetratricopeptide repeat family protein</fullName>
    </submittedName>
</protein>
<sequence>MRYFVSCLSLVIVGLPCIVHADSYFYAGEVTFLALSGKDCAGQNVGDKRPIELALEVNGKHITGFSEIKDASLGRIDGNNAHSLALEYSDPTIADGHEISLQGIKTPSLSGELRERKLKPDEDGCNWSRGEITAKLMPRTAEAEAHLQGLPATFNASRDEHVAWRRDPKAYAEIARLSPEVIQAESADSENLQIAVALREQLQPLYEKTFGIDHPQSVGNIDRRAELLEKIIEATQNPTTLQFETVLKLREQLQSRFEKLYGTNSEQCLYNIILRANLLRELHKSAAELALREHILKVAQENFPNVVAISAFHLGETLEKLNRKEDAIAAFGKAIAADEKRYGLDHPEVATDLSSQARLYSDLNQFAKALPLLQRALAIRENANGLESVETARACSNLAHVYHSNGQYELALPLNLRALTIREKVLGSNHEDTAESVNNLAVLYEGMGRYELGIAYQKRRLAIAEKSDGSDSLETAHSLNNLAAMYDKMGLYQEALPLCQRGLLIREKLLGSDHTTTAESLQILARIFESQNQLDKALPIYQRALAIREKTLGASAPDTATSLGALGSLYLKMSLYEKALPLLQRALKINEEVFGGSHPETAISLFQLSRLYADVGNYDQAILYAQRSLTISETALGVMHAYTANALDHLANLYGALGQHAQAIPMKLRALAIREKVFGAESEMVAISLNNLAYSYREMTQYDKALPLYQRALAMKEKVLGPEHASIAISLNNLAEIYVALGQYDKALHLNQRALAIREKTLGAEHIDTASSLNNLATLYLELDDYIQALPLLQRVLAIETKILGESNIRTSTTLNNLGNAYYYLGRYSEALPLFLKALAIREEVLGNTHKDTALAVINLAGLYKATDVLDKALPLYQRAYLILQSANSPDILQSAQRSLGNFYAAQSNPSAAIFYLKSAVNTMQSIRADSKGLDKGLQKSLLKKNEQVYKTLANLLVAEGRLAEAQQVLAMLKEDEYFDFIRRDAKADTRGIRMSFSGAEKPYAEQLDKLGSEGAALVDQLNALNKQAKLGLTPEQEQQRTQAAKQLDAQTKQTQIVLDDLPRQLPVAQQRQLAQQHAEQVALAGGVQQQLGQLGQGVTLIQYLLLGDKIQIILTDANRQIAREAPLGEAALYPKLVALRKALEDPRLDPRPWAQELYQSLIAPIEADIKTSRTLMLSLDGALRYIPFSTLFDGQRYLVERYRLSIYTAAAKDKLTAAANPQWTISGLGVTQAHTGFSALPGVQVELAGIVGKNGIPGETHLDQEFTAEQMQASLKQGNPVLHLASHFQFTPGTEADSYLLLGDGSHLSLKDIRQGDYPFGQLDLLTLSACATAMHGGQEANGKEVEGFGALAQIKGAKGVLATLWPIADASTAQLMQTLYRSRQQQHLNKAEALRQAQLTLLHGSSTSVNLASTTERGAERLEGRATSASEAPAFEVNAMAPFAHPYYWAPFILMGNWL</sequence>
<dbReference type="Proteomes" id="UP000033070">
    <property type="component" value="Chromosome"/>
</dbReference>
<comment type="similarity">
    <text evidence="2">Belongs to the kinesin light chain family.</text>
</comment>
<evidence type="ECO:0000256" key="1">
    <source>
        <dbReference type="ARBA" id="ARBA00004245"/>
    </source>
</evidence>
<dbReference type="GO" id="GO:0005871">
    <property type="term" value="C:kinesin complex"/>
    <property type="evidence" value="ECO:0007669"/>
    <property type="project" value="InterPro"/>
</dbReference>
<dbReference type="SMART" id="SM00028">
    <property type="entry name" value="TPR"/>
    <property type="match status" value="15"/>
</dbReference>
<evidence type="ECO:0000256" key="3">
    <source>
        <dbReference type="ARBA" id="ARBA00022490"/>
    </source>
</evidence>
<feature type="repeat" description="TPR" evidence="10">
    <location>
        <begin position="686"/>
        <end position="719"/>
    </location>
</feature>
<feature type="domain" description="CHAT" evidence="11">
    <location>
        <begin position="1154"/>
        <end position="1459"/>
    </location>
</feature>
<evidence type="ECO:0000256" key="9">
    <source>
        <dbReference type="ARBA" id="ARBA00023212"/>
    </source>
</evidence>
<evidence type="ECO:0000313" key="13">
    <source>
        <dbReference type="Proteomes" id="UP000033070"/>
    </source>
</evidence>
<dbReference type="PANTHER" id="PTHR45783">
    <property type="entry name" value="KINESIN LIGHT CHAIN"/>
    <property type="match status" value="1"/>
</dbReference>
<feature type="repeat" description="TPR" evidence="10">
    <location>
        <begin position="770"/>
        <end position="803"/>
    </location>
</feature>
<dbReference type="PROSITE" id="PS50005">
    <property type="entry name" value="TPR"/>
    <property type="match status" value="8"/>
</dbReference>
<dbReference type="PROSITE" id="PS50293">
    <property type="entry name" value="TPR_REGION"/>
    <property type="match status" value="1"/>
</dbReference>
<name>A0A2Z6GAP9_9PROT</name>
<keyword evidence="5" id="KW-0677">Repeat</keyword>
<evidence type="ECO:0000256" key="4">
    <source>
        <dbReference type="ARBA" id="ARBA00022701"/>
    </source>
</evidence>
<dbReference type="InterPro" id="IPR019734">
    <property type="entry name" value="TPR_rpt"/>
</dbReference>
<dbReference type="Pfam" id="PF13374">
    <property type="entry name" value="TPR_10"/>
    <property type="match status" value="1"/>
</dbReference>
<keyword evidence="9" id="KW-0206">Cytoskeleton</keyword>
<feature type="repeat" description="TPR" evidence="10">
    <location>
        <begin position="518"/>
        <end position="551"/>
    </location>
</feature>
<evidence type="ECO:0000313" key="12">
    <source>
        <dbReference type="EMBL" id="BBE50496.1"/>
    </source>
</evidence>
<evidence type="ECO:0000256" key="10">
    <source>
        <dbReference type="PROSITE-ProRule" id="PRU00339"/>
    </source>
</evidence>
<comment type="subcellular location">
    <subcellularLocation>
        <location evidence="1">Cytoplasm</location>
        <location evidence="1">Cytoskeleton</location>
    </subcellularLocation>
</comment>
<dbReference type="GO" id="GO:0007018">
    <property type="term" value="P:microtubule-based movement"/>
    <property type="evidence" value="ECO:0007669"/>
    <property type="project" value="TreeGrafter"/>
</dbReference>
<dbReference type="Pfam" id="PF12770">
    <property type="entry name" value="CHAT"/>
    <property type="match status" value="1"/>
</dbReference>
<evidence type="ECO:0000259" key="11">
    <source>
        <dbReference type="Pfam" id="PF12770"/>
    </source>
</evidence>
<dbReference type="PANTHER" id="PTHR45783:SF3">
    <property type="entry name" value="KINESIN LIGHT CHAIN"/>
    <property type="match status" value="1"/>
</dbReference>
<organism evidence="12 13">
    <name type="scientific">Ferriphaselus amnicola</name>
    <dbReference type="NCBI Taxonomy" id="1188319"/>
    <lineage>
        <taxon>Bacteria</taxon>
        <taxon>Pseudomonadati</taxon>
        <taxon>Pseudomonadota</taxon>
        <taxon>Betaproteobacteria</taxon>
        <taxon>Nitrosomonadales</taxon>
        <taxon>Gallionellaceae</taxon>
        <taxon>Ferriphaselus</taxon>
    </lineage>
</organism>
<dbReference type="SUPFAM" id="SSF48452">
    <property type="entry name" value="TPR-like"/>
    <property type="match status" value="5"/>
</dbReference>
<keyword evidence="13" id="KW-1185">Reference proteome</keyword>
<dbReference type="InterPro" id="IPR011990">
    <property type="entry name" value="TPR-like_helical_dom_sf"/>
</dbReference>
<dbReference type="Gene3D" id="1.25.40.10">
    <property type="entry name" value="Tetratricopeptide repeat domain"/>
    <property type="match status" value="4"/>
</dbReference>
<feature type="repeat" description="TPR" evidence="10">
    <location>
        <begin position="602"/>
        <end position="635"/>
    </location>
</feature>
<accession>A0A2Z6GAP9</accession>
<evidence type="ECO:0000256" key="2">
    <source>
        <dbReference type="ARBA" id="ARBA00009622"/>
    </source>
</evidence>
<evidence type="ECO:0000256" key="8">
    <source>
        <dbReference type="ARBA" id="ARBA00023175"/>
    </source>
</evidence>
<reference evidence="12 13" key="1">
    <citation type="submission" date="2018-06" db="EMBL/GenBank/DDBJ databases">
        <title>OYT1 Genome Sequencing.</title>
        <authorList>
            <person name="Kato S."/>
            <person name="Itoh T."/>
            <person name="Ohkuma M."/>
        </authorList>
    </citation>
    <scope>NUCLEOTIDE SEQUENCE [LARGE SCALE GENOMIC DNA]</scope>
    <source>
        <strain evidence="12 13">OYT1</strain>
    </source>
</reference>
<proteinExistence type="inferred from homology"/>
<dbReference type="InterPro" id="IPR024983">
    <property type="entry name" value="CHAT_dom"/>
</dbReference>
<feature type="repeat" description="TPR" evidence="10">
    <location>
        <begin position="560"/>
        <end position="593"/>
    </location>
</feature>
<dbReference type="GO" id="GO:0005874">
    <property type="term" value="C:microtubule"/>
    <property type="evidence" value="ECO:0007669"/>
    <property type="project" value="UniProtKB-KW"/>
</dbReference>
<dbReference type="InterPro" id="IPR002151">
    <property type="entry name" value="Kinesin_light"/>
</dbReference>
<keyword evidence="6 10" id="KW-0802">TPR repeat</keyword>
<keyword evidence="8" id="KW-0505">Motor protein</keyword>
<dbReference type="GO" id="GO:0005737">
    <property type="term" value="C:cytoplasm"/>
    <property type="evidence" value="ECO:0007669"/>
    <property type="project" value="TreeGrafter"/>
</dbReference>
<dbReference type="KEGG" id="fam:OYT1_ch0934"/>
<dbReference type="OrthoDB" id="8549434at2"/>
<evidence type="ECO:0000256" key="6">
    <source>
        <dbReference type="ARBA" id="ARBA00022803"/>
    </source>
</evidence>
<keyword evidence="3" id="KW-0963">Cytoplasm</keyword>
<gene>
    <name evidence="12" type="ORF">OYT1_ch0934</name>
</gene>
<feature type="repeat" description="TPR" evidence="10">
    <location>
        <begin position="812"/>
        <end position="845"/>
    </location>
</feature>
<dbReference type="EMBL" id="AP018738">
    <property type="protein sequence ID" value="BBE50496.1"/>
    <property type="molecule type" value="Genomic_DNA"/>
</dbReference>
<dbReference type="Pfam" id="PF13424">
    <property type="entry name" value="TPR_12"/>
    <property type="match status" value="6"/>
</dbReference>
<evidence type="ECO:0000256" key="7">
    <source>
        <dbReference type="ARBA" id="ARBA00023054"/>
    </source>
</evidence>
<dbReference type="STRING" id="1188319.OYT1_01802"/>
<dbReference type="RefSeq" id="WP_084612007.1">
    <property type="nucleotide sequence ID" value="NZ_AP018738.1"/>
</dbReference>
<keyword evidence="4" id="KW-0493">Microtubule</keyword>
<dbReference type="GO" id="GO:0019894">
    <property type="term" value="F:kinesin binding"/>
    <property type="evidence" value="ECO:0007669"/>
    <property type="project" value="TreeGrafter"/>
</dbReference>
<evidence type="ECO:0000256" key="5">
    <source>
        <dbReference type="ARBA" id="ARBA00022737"/>
    </source>
</evidence>
<dbReference type="PRINTS" id="PR00381">
    <property type="entry name" value="KINESINLIGHT"/>
</dbReference>
<feature type="repeat" description="TPR" evidence="10">
    <location>
        <begin position="728"/>
        <end position="761"/>
    </location>
</feature>